<gene>
    <name evidence="8" type="ORF">F511_32714</name>
</gene>
<evidence type="ECO:0000256" key="6">
    <source>
        <dbReference type="SAM" id="MobiDB-lite"/>
    </source>
</evidence>
<dbReference type="InterPro" id="IPR011605">
    <property type="entry name" value="NusB_fam"/>
</dbReference>
<comment type="similarity">
    <text evidence="1">Belongs to the NusB family.</text>
</comment>
<reference evidence="8 9" key="1">
    <citation type="journal article" date="2015" name="Proc. Natl. Acad. Sci. U.S.A.">
        <title>The resurrection genome of Boea hygrometrica: A blueprint for survival of dehydration.</title>
        <authorList>
            <person name="Xiao L."/>
            <person name="Yang G."/>
            <person name="Zhang L."/>
            <person name="Yang X."/>
            <person name="Zhao S."/>
            <person name="Ji Z."/>
            <person name="Zhou Q."/>
            <person name="Hu M."/>
            <person name="Wang Y."/>
            <person name="Chen M."/>
            <person name="Xu Y."/>
            <person name="Jin H."/>
            <person name="Xiao X."/>
            <person name="Hu G."/>
            <person name="Bao F."/>
            <person name="Hu Y."/>
            <person name="Wan P."/>
            <person name="Li L."/>
            <person name="Deng X."/>
            <person name="Kuang T."/>
            <person name="Xiang C."/>
            <person name="Zhu J.K."/>
            <person name="Oliver M.J."/>
            <person name="He Y."/>
        </authorList>
    </citation>
    <scope>NUCLEOTIDE SEQUENCE [LARGE SCALE GENOMIC DNA]</scope>
    <source>
        <strain evidence="9">cv. XS01</strain>
    </source>
</reference>
<dbReference type="InterPro" id="IPR035926">
    <property type="entry name" value="NusB-like_sf"/>
</dbReference>
<keyword evidence="4" id="KW-0805">Transcription regulation</keyword>
<dbReference type="EMBL" id="KV001736">
    <property type="protein sequence ID" value="KZV38758.1"/>
    <property type="molecule type" value="Genomic_DNA"/>
</dbReference>
<evidence type="ECO:0000259" key="7">
    <source>
        <dbReference type="Pfam" id="PF01029"/>
    </source>
</evidence>
<protein>
    <submittedName>
        <fullName evidence="8">Antitermination NusB domain-containing protein isoform 1</fullName>
    </submittedName>
</protein>
<dbReference type="InterPro" id="IPR006027">
    <property type="entry name" value="NusB_RsmB_TIM44"/>
</dbReference>
<keyword evidence="5" id="KW-0804">Transcription</keyword>
<evidence type="ECO:0000313" key="9">
    <source>
        <dbReference type="Proteomes" id="UP000250235"/>
    </source>
</evidence>
<feature type="domain" description="NusB/RsmB/TIM44" evidence="7">
    <location>
        <begin position="188"/>
        <end position="271"/>
    </location>
</feature>
<keyword evidence="3" id="KW-0694">RNA-binding</keyword>
<evidence type="ECO:0000256" key="2">
    <source>
        <dbReference type="ARBA" id="ARBA00022814"/>
    </source>
</evidence>
<evidence type="ECO:0000256" key="5">
    <source>
        <dbReference type="ARBA" id="ARBA00023163"/>
    </source>
</evidence>
<evidence type="ECO:0000256" key="1">
    <source>
        <dbReference type="ARBA" id="ARBA00005952"/>
    </source>
</evidence>
<dbReference type="GO" id="GO:0006353">
    <property type="term" value="P:DNA-templated transcription termination"/>
    <property type="evidence" value="ECO:0007669"/>
    <property type="project" value="InterPro"/>
</dbReference>
<keyword evidence="9" id="KW-1185">Reference proteome</keyword>
<organism evidence="8 9">
    <name type="scientific">Dorcoceras hygrometricum</name>
    <dbReference type="NCBI Taxonomy" id="472368"/>
    <lineage>
        <taxon>Eukaryota</taxon>
        <taxon>Viridiplantae</taxon>
        <taxon>Streptophyta</taxon>
        <taxon>Embryophyta</taxon>
        <taxon>Tracheophyta</taxon>
        <taxon>Spermatophyta</taxon>
        <taxon>Magnoliopsida</taxon>
        <taxon>eudicotyledons</taxon>
        <taxon>Gunneridae</taxon>
        <taxon>Pentapetalae</taxon>
        <taxon>asterids</taxon>
        <taxon>lamiids</taxon>
        <taxon>Lamiales</taxon>
        <taxon>Gesneriaceae</taxon>
        <taxon>Didymocarpoideae</taxon>
        <taxon>Trichosporeae</taxon>
        <taxon>Loxocarpinae</taxon>
        <taxon>Dorcoceras</taxon>
    </lineage>
</organism>
<accession>A0A2Z7BYU0</accession>
<proteinExistence type="inferred from homology"/>
<evidence type="ECO:0000256" key="4">
    <source>
        <dbReference type="ARBA" id="ARBA00023015"/>
    </source>
</evidence>
<dbReference type="Pfam" id="PF01029">
    <property type="entry name" value="NusB"/>
    <property type="match status" value="1"/>
</dbReference>
<feature type="region of interest" description="Disordered" evidence="6">
    <location>
        <begin position="380"/>
        <end position="419"/>
    </location>
</feature>
<dbReference type="Gene3D" id="1.10.940.10">
    <property type="entry name" value="NusB-like"/>
    <property type="match status" value="1"/>
</dbReference>
<feature type="compositionally biased region" description="Gly residues" evidence="6">
    <location>
        <begin position="589"/>
        <end position="598"/>
    </location>
</feature>
<dbReference type="SUPFAM" id="SSF48013">
    <property type="entry name" value="NusB-like"/>
    <property type="match status" value="1"/>
</dbReference>
<sequence length="598" mass="65881">MEAAGTIMASPSSSSSAFLLSNVSPKSKTHINFIFNPFKNSPLSSSFSKFSRLLPYALTVGEAVCSSSPSETSALPKIDKSGRFCSPRSARELALMILYASCLDGSDPVRHFEKRLNTRRESGYEFDKASLVAYDHMSFGGPPVTVQTSEEAEELLRNDQKESDNEAVVLSAPPKLVYSKLILRFTRKLLVAVVEKWDSNVLAIEEVAPLNWKNEPAGRILELSILHLAMSEISCLGTKHQIVINEAVDLAKRFCDGAAPRIINGCLRTFVEKHSSCKDEAISSFKINSYLINFMFPMAFHSMEVGIEGASNSNLFSKTQLSERESPIDLEHLDKVDVGGEGKKKRSNWSKAEDEILARSFVTISDVLAYNDGSGSRFPVAQRKDTASRGPTTIVTPKSQFRTCPTDHDSIGYPRMKASGESSTTKHRLLHASGPHPIPPPNDPKTNQYNQDLRLIHSTNGNHLESPNEDSSIDHQVTTMFPTNETWYFASQMLVSSSGGLILILTAQSTRNEFRIHRRSKRIPCWHLCLAPTGVTRTRLFSVDCGRLRQSGPRPEPRLLRQAALEALTNSARTDSPRRIGRNKFPAKIGGGGGGGAI</sequence>
<dbReference type="GO" id="GO:0009507">
    <property type="term" value="C:chloroplast"/>
    <property type="evidence" value="ECO:0007669"/>
    <property type="project" value="TreeGrafter"/>
</dbReference>
<dbReference type="GO" id="GO:0003723">
    <property type="term" value="F:RNA binding"/>
    <property type="evidence" value="ECO:0007669"/>
    <property type="project" value="UniProtKB-KW"/>
</dbReference>
<dbReference type="OrthoDB" id="1897242at2759"/>
<evidence type="ECO:0000313" key="8">
    <source>
        <dbReference type="EMBL" id="KZV38758.1"/>
    </source>
</evidence>
<feature type="region of interest" description="Disordered" evidence="6">
    <location>
        <begin position="571"/>
        <end position="598"/>
    </location>
</feature>
<name>A0A2Z7BYU0_9LAMI</name>
<evidence type="ECO:0000256" key="3">
    <source>
        <dbReference type="ARBA" id="ARBA00022884"/>
    </source>
</evidence>
<dbReference type="Proteomes" id="UP000250235">
    <property type="component" value="Unassembled WGS sequence"/>
</dbReference>
<feature type="compositionally biased region" description="Polar residues" evidence="6">
    <location>
        <begin position="389"/>
        <end position="403"/>
    </location>
</feature>
<dbReference type="GO" id="GO:0031564">
    <property type="term" value="P:transcription antitermination"/>
    <property type="evidence" value="ECO:0007669"/>
    <property type="project" value="UniProtKB-KW"/>
</dbReference>
<dbReference type="AlphaFoldDB" id="A0A2Z7BYU0"/>
<dbReference type="PANTHER" id="PTHR11078">
    <property type="entry name" value="N UTILIZATION SUBSTANCE PROTEIN B-RELATED"/>
    <property type="match status" value="1"/>
</dbReference>
<dbReference type="PANTHER" id="PTHR11078:SF3">
    <property type="entry name" value="ANTITERMINATION NUSB DOMAIN-CONTAINING PROTEIN"/>
    <property type="match status" value="1"/>
</dbReference>
<keyword evidence="2" id="KW-0889">Transcription antitermination</keyword>